<sequence length="46" mass="4745">MSVELLVVVACVVTLGIVIAAKLTGVLQGFHGNIKENITEVTGSGY</sequence>
<organism evidence="1">
    <name type="scientific">hydrocarbon metagenome</name>
    <dbReference type="NCBI Taxonomy" id="938273"/>
    <lineage>
        <taxon>unclassified sequences</taxon>
        <taxon>metagenomes</taxon>
        <taxon>ecological metagenomes</taxon>
    </lineage>
</organism>
<reference evidence="1" key="1">
    <citation type="journal article" date="2015" name="Proc. Natl. Acad. Sci. U.S.A.">
        <title>Networks of energetic and metabolic interactions define dynamics in microbial communities.</title>
        <authorList>
            <person name="Embree M."/>
            <person name="Liu J.K."/>
            <person name="Al-Bassam M.M."/>
            <person name="Zengler K."/>
        </authorList>
    </citation>
    <scope>NUCLEOTIDE SEQUENCE</scope>
</reference>
<comment type="caution">
    <text evidence="1">The sequence shown here is derived from an EMBL/GenBank/DDBJ whole genome shotgun (WGS) entry which is preliminary data.</text>
</comment>
<proteinExistence type="predicted"/>
<evidence type="ECO:0000313" key="1">
    <source>
        <dbReference type="EMBL" id="KUG05227.1"/>
    </source>
</evidence>
<name>A0A0W8E9B7_9ZZZZ</name>
<protein>
    <submittedName>
        <fullName evidence="1">Uncharacterized protein</fullName>
    </submittedName>
</protein>
<dbReference type="AlphaFoldDB" id="A0A0W8E9B7"/>
<gene>
    <name evidence="1" type="ORF">ASZ90_017300</name>
</gene>
<dbReference type="EMBL" id="LNQE01001822">
    <property type="protein sequence ID" value="KUG05227.1"/>
    <property type="molecule type" value="Genomic_DNA"/>
</dbReference>
<accession>A0A0W8E9B7</accession>